<proteinExistence type="predicted"/>
<dbReference type="EMBL" id="CM017322">
    <property type="protein sequence ID" value="KAE8010094.1"/>
    <property type="molecule type" value="Genomic_DNA"/>
</dbReference>
<protein>
    <submittedName>
        <fullName evidence="1">Uncharacterized protein</fullName>
    </submittedName>
</protein>
<dbReference type="PANTHER" id="PTHR22753">
    <property type="entry name" value="TRANSMEMBRANE PROTEIN 68"/>
    <property type="match status" value="1"/>
</dbReference>
<dbReference type="GO" id="GO:0016020">
    <property type="term" value="C:membrane"/>
    <property type="evidence" value="ECO:0007669"/>
    <property type="project" value="TreeGrafter"/>
</dbReference>
<dbReference type="AlphaFoldDB" id="A0A5N6QSR2"/>
<dbReference type="PANTHER" id="PTHR22753:SF14">
    <property type="entry name" value="MONOACYLGLYCEROL_DIACYLGLYCEROL O-ACYLTRANSFERASE"/>
    <property type="match status" value="1"/>
</dbReference>
<gene>
    <name evidence="1" type="ORF">FH972_006487</name>
</gene>
<dbReference type="Proteomes" id="UP000327013">
    <property type="component" value="Chromosome 2"/>
</dbReference>
<evidence type="ECO:0000313" key="1">
    <source>
        <dbReference type="EMBL" id="KAE8010094.1"/>
    </source>
</evidence>
<dbReference type="OrthoDB" id="44277at2759"/>
<evidence type="ECO:0000313" key="2">
    <source>
        <dbReference type="Proteomes" id="UP000327013"/>
    </source>
</evidence>
<reference evidence="1 2" key="1">
    <citation type="submission" date="2019-06" db="EMBL/GenBank/DDBJ databases">
        <title>A chromosomal-level reference genome of Carpinus fangiana (Coryloideae, Betulaceae).</title>
        <authorList>
            <person name="Yang X."/>
            <person name="Wang Z."/>
            <person name="Zhang L."/>
            <person name="Hao G."/>
            <person name="Liu J."/>
            <person name="Yang Y."/>
        </authorList>
    </citation>
    <scope>NUCLEOTIDE SEQUENCE [LARGE SCALE GENOMIC DNA]</scope>
    <source>
        <strain evidence="1">Cfa_2016G</strain>
        <tissue evidence="1">Leaf</tissue>
    </source>
</reference>
<name>A0A5N6QSR2_9ROSI</name>
<keyword evidence="2" id="KW-1185">Reference proteome</keyword>
<accession>A0A5N6QSR2</accession>
<sequence>MKIHVLNDRIRDANRNALRVRDESSGEVANQQLFLPGLLPKILGRFYHLFGRGKEEILKDKEVAKQLHLQVKSEVESNITFLLKKREEDPYRSVIDRTILYKAMHAPSHEVPAFKP</sequence>
<organism evidence="1 2">
    <name type="scientific">Carpinus fangiana</name>
    <dbReference type="NCBI Taxonomy" id="176857"/>
    <lineage>
        <taxon>Eukaryota</taxon>
        <taxon>Viridiplantae</taxon>
        <taxon>Streptophyta</taxon>
        <taxon>Embryophyta</taxon>
        <taxon>Tracheophyta</taxon>
        <taxon>Spermatophyta</taxon>
        <taxon>Magnoliopsida</taxon>
        <taxon>eudicotyledons</taxon>
        <taxon>Gunneridae</taxon>
        <taxon>Pentapetalae</taxon>
        <taxon>rosids</taxon>
        <taxon>fabids</taxon>
        <taxon>Fagales</taxon>
        <taxon>Betulaceae</taxon>
        <taxon>Carpinus</taxon>
    </lineage>
</organism>